<dbReference type="GO" id="GO:0009617">
    <property type="term" value="P:response to bacterium"/>
    <property type="evidence" value="ECO:0007669"/>
    <property type="project" value="InterPro"/>
</dbReference>
<accession>A0A1D6MF82</accession>
<dbReference type="GO" id="GO:0005789">
    <property type="term" value="C:endoplasmic reticulum membrane"/>
    <property type="evidence" value="ECO:0007669"/>
    <property type="project" value="UniProtKB-SubCell"/>
</dbReference>
<dbReference type="ExpressionAtlas" id="A0A1D6MF82">
    <property type="expression patterns" value="baseline and differential"/>
</dbReference>
<evidence type="ECO:0000256" key="4">
    <source>
        <dbReference type="ARBA" id="ARBA00022989"/>
    </source>
</evidence>
<dbReference type="InParanoid" id="A0A1D6MF82"/>
<feature type="transmembrane region" description="Helical" evidence="6">
    <location>
        <begin position="131"/>
        <end position="147"/>
    </location>
</feature>
<feature type="transmembrane region" description="Helical" evidence="6">
    <location>
        <begin position="153"/>
        <end position="172"/>
    </location>
</feature>
<name>A0A1D6MF82_MAIZE</name>
<dbReference type="EMBL" id="CM007649">
    <property type="protein sequence ID" value="ONM28291.1"/>
    <property type="molecule type" value="Genomic_DNA"/>
</dbReference>
<comment type="subcellular location">
    <subcellularLocation>
        <location evidence="1 6">Endoplasmic reticulum membrane</location>
        <topology evidence="1 6">Multi-pass membrane protein</topology>
    </subcellularLocation>
</comment>
<dbReference type="IntAct" id="A0A1D6MF82">
    <property type="interactions" value="2"/>
</dbReference>
<feature type="compositionally biased region" description="Basic and acidic residues" evidence="7">
    <location>
        <begin position="15"/>
        <end position="29"/>
    </location>
</feature>
<organism evidence="8">
    <name type="scientific">Zea mays</name>
    <name type="common">Maize</name>
    <dbReference type="NCBI Taxonomy" id="4577"/>
    <lineage>
        <taxon>Eukaryota</taxon>
        <taxon>Viridiplantae</taxon>
        <taxon>Streptophyta</taxon>
        <taxon>Embryophyta</taxon>
        <taxon>Tracheophyta</taxon>
        <taxon>Spermatophyta</taxon>
        <taxon>Magnoliopsida</taxon>
        <taxon>Liliopsida</taxon>
        <taxon>Poales</taxon>
        <taxon>Poaceae</taxon>
        <taxon>PACMAD clade</taxon>
        <taxon>Panicoideae</taxon>
        <taxon>Andropogonodae</taxon>
        <taxon>Andropogoneae</taxon>
        <taxon>Tripsacinae</taxon>
        <taxon>Zea</taxon>
    </lineage>
</organism>
<feature type="transmembrane region" description="Helical" evidence="6">
    <location>
        <begin position="226"/>
        <end position="256"/>
    </location>
</feature>
<dbReference type="FunCoup" id="A0A1D6MF82">
    <property type="interactions" value="107"/>
</dbReference>
<keyword evidence="5 6" id="KW-0472">Membrane</keyword>
<evidence type="ECO:0000256" key="1">
    <source>
        <dbReference type="ARBA" id="ARBA00004477"/>
    </source>
</evidence>
<evidence type="ECO:0000256" key="5">
    <source>
        <dbReference type="ARBA" id="ARBA00023136"/>
    </source>
</evidence>
<evidence type="ECO:0000256" key="7">
    <source>
        <dbReference type="SAM" id="MobiDB-lite"/>
    </source>
</evidence>
<evidence type="ECO:0000313" key="8">
    <source>
        <dbReference type="EMBL" id="ONM28291.1"/>
    </source>
</evidence>
<feature type="region of interest" description="Disordered" evidence="7">
    <location>
        <begin position="1"/>
        <end position="65"/>
    </location>
</feature>
<dbReference type="PROSITE" id="PS50845">
    <property type="entry name" value="RETICULON"/>
    <property type="match status" value="1"/>
</dbReference>
<dbReference type="Pfam" id="PF02453">
    <property type="entry name" value="Reticulon"/>
    <property type="match status" value="1"/>
</dbReference>
<dbReference type="InterPro" id="IPR003388">
    <property type="entry name" value="Reticulon"/>
</dbReference>
<dbReference type="PANTHER" id="PTHR10994:SF131">
    <property type="entry name" value="RETICULON-LIKE PROTEIN"/>
    <property type="match status" value="1"/>
</dbReference>
<keyword evidence="3 6" id="KW-0256">Endoplasmic reticulum</keyword>
<evidence type="ECO:0000256" key="2">
    <source>
        <dbReference type="ARBA" id="ARBA00022692"/>
    </source>
</evidence>
<evidence type="ECO:0000256" key="3">
    <source>
        <dbReference type="ARBA" id="ARBA00022824"/>
    </source>
</evidence>
<dbReference type="PANTHER" id="PTHR10994">
    <property type="entry name" value="RETICULON"/>
    <property type="match status" value="1"/>
</dbReference>
<dbReference type="AlphaFoldDB" id="A0A1D6MF82"/>
<evidence type="ECO:0000256" key="6">
    <source>
        <dbReference type="RuleBase" id="RU363132"/>
    </source>
</evidence>
<protein>
    <recommendedName>
        <fullName evidence="6">Reticulon-like protein</fullName>
    </recommendedName>
</protein>
<dbReference type="SMR" id="A0A1D6MF82"/>
<proteinExistence type="predicted"/>
<dbReference type="InterPro" id="IPR045064">
    <property type="entry name" value="Reticulon-like"/>
</dbReference>
<keyword evidence="2 6" id="KW-0812">Transmembrane</keyword>
<gene>
    <name evidence="8" type="ORF">ZEAMMB73_Zm00001d039316</name>
</gene>
<keyword evidence="4 6" id="KW-1133">Transmembrane helix</keyword>
<sequence length="306" mass="33687">MAEQTQPQGEGGASPKHESLMEKLADKLHVGGGKADSSSSSDSDSDERPRPSAPPADELKQPSFSDAAATAAAEAKAKVFRLFGREQPIHKALGGGKRMVLFPTLPMLLAIRLEISRSDLAADVFLWRNKNISAGVLGGATAIWILFELLGYHLLTFVCHGLIFALGVLFLWSNASSFIHKAPPKIPEVIIPEDLVVNIALSTRYEINRAFANLRQIALGRDLKKFLMVIAGFWLLSVLGSCCNFLTLVYIVFVVLHTVPVLYEKYEDQIDSYGEKGWVEIKKQYAVFDEKVLSKVPRGPAKDKKH</sequence>
<reference evidence="8" key="1">
    <citation type="submission" date="2015-12" db="EMBL/GenBank/DDBJ databases">
        <title>Update maize B73 reference genome by single molecule sequencing technologies.</title>
        <authorList>
            <consortium name="Maize Genome Sequencing Project"/>
            <person name="Ware D."/>
        </authorList>
    </citation>
    <scope>NUCLEOTIDE SEQUENCE [LARGE SCALE GENOMIC DNA]</scope>
    <source>
        <tissue evidence="8">Seedling</tissue>
    </source>
</reference>